<evidence type="ECO:0000313" key="1">
    <source>
        <dbReference type="EMBL" id="KKN18181.1"/>
    </source>
</evidence>
<accession>A0A0F9QYG9</accession>
<comment type="caution">
    <text evidence="1">The sequence shown here is derived from an EMBL/GenBank/DDBJ whole genome shotgun (WGS) entry which is preliminary data.</text>
</comment>
<dbReference type="EMBL" id="LAZR01003450">
    <property type="protein sequence ID" value="KKN18181.1"/>
    <property type="molecule type" value="Genomic_DNA"/>
</dbReference>
<dbReference type="AlphaFoldDB" id="A0A0F9QYG9"/>
<reference evidence="1" key="1">
    <citation type="journal article" date="2015" name="Nature">
        <title>Complex archaea that bridge the gap between prokaryotes and eukaryotes.</title>
        <authorList>
            <person name="Spang A."/>
            <person name="Saw J.H."/>
            <person name="Jorgensen S.L."/>
            <person name="Zaremba-Niedzwiedzka K."/>
            <person name="Martijn J."/>
            <person name="Lind A.E."/>
            <person name="van Eijk R."/>
            <person name="Schleper C."/>
            <person name="Guy L."/>
            <person name="Ettema T.J."/>
        </authorList>
    </citation>
    <scope>NUCLEOTIDE SEQUENCE</scope>
</reference>
<protein>
    <submittedName>
        <fullName evidence="1">Uncharacterized protein</fullName>
    </submittedName>
</protein>
<organism evidence="1">
    <name type="scientific">marine sediment metagenome</name>
    <dbReference type="NCBI Taxonomy" id="412755"/>
    <lineage>
        <taxon>unclassified sequences</taxon>
        <taxon>metagenomes</taxon>
        <taxon>ecological metagenomes</taxon>
    </lineage>
</organism>
<sequence length="161" mass="18313">METLKEHLTHMQKYVKEGGNIVPELVIEDVDGKAVMFVFAMDSMSHAHDMMHKAGVTAKNDSDIGEVKRIMFTSEAWMKRFDKGVDVSKVGSIADYADKKEVIVVSSLDADGKFEILMSNVIRRGKYIDFSKPEQDEDAFGDPRILKKFWEGYSEAKNERK</sequence>
<proteinExistence type="predicted"/>
<gene>
    <name evidence="1" type="ORF">LCGC14_0958170</name>
</gene>
<name>A0A0F9QYG9_9ZZZZ</name>